<reference evidence="7" key="1">
    <citation type="submission" date="2016-12" db="EMBL/GenBank/DDBJ databases">
        <authorList>
            <person name="Meng X."/>
        </authorList>
    </citation>
    <scope>NUCLEOTIDE SEQUENCE [LARGE SCALE GENOMIC DNA]</scope>
    <source>
        <strain evidence="7">DSM 19116</strain>
    </source>
</reference>
<evidence type="ECO:0000313" key="7">
    <source>
        <dbReference type="Proteomes" id="UP000185628"/>
    </source>
</evidence>
<dbReference type="InterPro" id="IPR006555">
    <property type="entry name" value="ATP-dep_Helicase_C"/>
</dbReference>
<dbReference type="SUPFAM" id="SSF52540">
    <property type="entry name" value="P-loop containing nucleoside triphosphate hydrolases"/>
    <property type="match status" value="2"/>
</dbReference>
<dbReference type="Pfam" id="PF13307">
    <property type="entry name" value="Helicase_C_2"/>
    <property type="match status" value="1"/>
</dbReference>
<dbReference type="InterPro" id="IPR027417">
    <property type="entry name" value="P-loop_NTPase"/>
</dbReference>
<dbReference type="PANTHER" id="PTHR11472:SF34">
    <property type="entry name" value="REGULATOR OF TELOMERE ELONGATION HELICASE 1"/>
    <property type="match status" value="1"/>
</dbReference>
<keyword evidence="3" id="KW-0067">ATP-binding</keyword>
<dbReference type="GO" id="GO:0006139">
    <property type="term" value="P:nucleobase-containing compound metabolic process"/>
    <property type="evidence" value="ECO:0007669"/>
    <property type="project" value="InterPro"/>
</dbReference>
<evidence type="ECO:0000259" key="5">
    <source>
        <dbReference type="PROSITE" id="PS51193"/>
    </source>
</evidence>
<keyword evidence="7" id="KW-1185">Reference proteome</keyword>
<name>A0A1Q5Q656_9ACTO</name>
<dbReference type="OrthoDB" id="9805194at2"/>
<dbReference type="GO" id="GO:0003676">
    <property type="term" value="F:nucleic acid binding"/>
    <property type="evidence" value="ECO:0007669"/>
    <property type="project" value="InterPro"/>
</dbReference>
<evidence type="ECO:0000256" key="4">
    <source>
        <dbReference type="ARBA" id="ARBA00038058"/>
    </source>
</evidence>
<dbReference type="Pfam" id="PF00270">
    <property type="entry name" value="DEAD"/>
    <property type="match status" value="1"/>
</dbReference>
<comment type="caution">
    <text evidence="6">The sequence shown here is derived from an EMBL/GenBank/DDBJ whole genome shotgun (WGS) entry which is preliminary data.</text>
</comment>
<comment type="similarity">
    <text evidence="4">Belongs to the helicase family. DinG subfamily.</text>
</comment>
<accession>A0A1Q5Q656</accession>
<keyword evidence="1" id="KW-0547">Nucleotide-binding</keyword>
<sequence length="652" mass="69283">MTGADSRAQRSLNRAVESLGGVPREGQIQMVERVRQTLAEGDLALIQAGTGTGKSLGYLIPALTALASGDVNRVVVSTATLALQRQILIKDAPTALAAVAAQTDTRLKVALLKGWHHYLCKNKLAGGYPDEGETLFEASDTAAALGTLGEQVMRLREFADETDTGDRDDVSPGVHDRAWRQVSVTRNECLGARCQFAEDCFAFAARARAGESDLLVTNHTLLGIQAASEVPVLPDFDALIVDEAHDLADRVTAAGALQLSGGMLTRLLRVVSREFPSVDLDEAVAALSEALEEAPTGRITALTAALQDAFILLGNAASAAVEANKNAKGKDTDAGSRAQAKAALLELQGAAVRLLSGTIPTGEDVAWIDRGRDGTEPPILKVAPLDVAPLIANELLAERAAVLTSATLALGGSFAASKAKVGAHLLADTTVNEIDVGSPFTYAKQGILYIASDMPEPSRDGIAEEALDTFAELVMAAGGRTLGLFSSRRGAERTAERLRVSVDTPVYVQGEDQLSQLVDDFLADESATLLGTLTLWQGVDAPGDTCRLVVIDRIPFPRPTDPMTEARNELATKRRQNSFMEVSANHAALLLAQGAGRLIRSSTDRGVVAVLDPRLRTKRYGTYLLRSMPPMWPTEEKKVAIDALTRLRDANT</sequence>
<organism evidence="6 7">
    <name type="scientific">Bowdeniella nasicola</name>
    <dbReference type="NCBI Taxonomy" id="208480"/>
    <lineage>
        <taxon>Bacteria</taxon>
        <taxon>Bacillati</taxon>
        <taxon>Actinomycetota</taxon>
        <taxon>Actinomycetes</taxon>
        <taxon>Actinomycetales</taxon>
        <taxon>Actinomycetaceae</taxon>
        <taxon>Bowdeniella</taxon>
    </lineage>
</organism>
<evidence type="ECO:0000256" key="2">
    <source>
        <dbReference type="ARBA" id="ARBA00022801"/>
    </source>
</evidence>
<evidence type="ECO:0000256" key="1">
    <source>
        <dbReference type="ARBA" id="ARBA00022741"/>
    </source>
</evidence>
<dbReference type="RefSeq" id="WP_073715418.1">
    <property type="nucleotide sequence ID" value="NZ_MQVR01000001.1"/>
</dbReference>
<dbReference type="AlphaFoldDB" id="A0A1Q5Q656"/>
<dbReference type="InterPro" id="IPR011545">
    <property type="entry name" value="DEAD/DEAH_box_helicase_dom"/>
</dbReference>
<proteinExistence type="inferred from homology"/>
<dbReference type="GO" id="GO:0003678">
    <property type="term" value="F:DNA helicase activity"/>
    <property type="evidence" value="ECO:0007669"/>
    <property type="project" value="TreeGrafter"/>
</dbReference>
<dbReference type="InterPro" id="IPR014013">
    <property type="entry name" value="Helic_SF1/SF2_ATP-bd_DinG/Rad3"/>
</dbReference>
<evidence type="ECO:0000256" key="3">
    <source>
        <dbReference type="ARBA" id="ARBA00022840"/>
    </source>
</evidence>
<evidence type="ECO:0000313" key="6">
    <source>
        <dbReference type="EMBL" id="OKL55192.1"/>
    </source>
</evidence>
<gene>
    <name evidence="6" type="ORF">BSZ39_00370</name>
</gene>
<dbReference type="PROSITE" id="PS51193">
    <property type="entry name" value="HELICASE_ATP_BIND_2"/>
    <property type="match status" value="1"/>
</dbReference>
<dbReference type="InterPro" id="IPR045028">
    <property type="entry name" value="DinG/Rad3-like"/>
</dbReference>
<keyword evidence="2" id="KW-0378">Hydrolase</keyword>
<dbReference type="GO" id="GO:0016818">
    <property type="term" value="F:hydrolase activity, acting on acid anhydrides, in phosphorus-containing anhydrides"/>
    <property type="evidence" value="ECO:0007669"/>
    <property type="project" value="InterPro"/>
</dbReference>
<feature type="domain" description="Helicase ATP-binding" evidence="5">
    <location>
        <begin position="13"/>
        <end position="295"/>
    </location>
</feature>
<dbReference type="PANTHER" id="PTHR11472">
    <property type="entry name" value="DNA REPAIR DEAD HELICASE RAD3/XP-D SUBFAMILY MEMBER"/>
    <property type="match status" value="1"/>
</dbReference>
<dbReference type="Gene3D" id="3.40.50.300">
    <property type="entry name" value="P-loop containing nucleotide triphosphate hydrolases"/>
    <property type="match status" value="2"/>
</dbReference>
<dbReference type="GO" id="GO:0005524">
    <property type="term" value="F:ATP binding"/>
    <property type="evidence" value="ECO:0007669"/>
    <property type="project" value="UniProtKB-KW"/>
</dbReference>
<dbReference type="SMART" id="SM00491">
    <property type="entry name" value="HELICc2"/>
    <property type="match status" value="1"/>
</dbReference>
<dbReference type="EMBL" id="MQVR01000001">
    <property type="protein sequence ID" value="OKL55192.1"/>
    <property type="molecule type" value="Genomic_DNA"/>
</dbReference>
<protein>
    <recommendedName>
        <fullName evidence="5">Helicase ATP-binding domain-containing protein</fullName>
    </recommendedName>
</protein>
<dbReference type="Proteomes" id="UP000185628">
    <property type="component" value="Unassembled WGS sequence"/>
</dbReference>